<comment type="caution">
    <text evidence="1">The sequence shown here is derived from an EMBL/GenBank/DDBJ whole genome shotgun (WGS) entry which is preliminary data.</text>
</comment>
<dbReference type="Proteomes" id="UP000785679">
    <property type="component" value="Unassembled WGS sequence"/>
</dbReference>
<evidence type="ECO:0000313" key="1">
    <source>
        <dbReference type="EMBL" id="TNV73168.1"/>
    </source>
</evidence>
<evidence type="ECO:0000313" key="2">
    <source>
        <dbReference type="Proteomes" id="UP000785679"/>
    </source>
</evidence>
<sequence>MNVEGLMKSLGIDKEHKSKIEEVTKYMQDNRIQELFNEILTNILHTRPPNAKQYIVQCLQNIQRMPSNEDPHSRQLYNFPEGAFLTTEDFEAIFDSYDVLGIQTVPISYLGQALNAVGVENGEGVIKERYPELEQEDYINKVTFVYVLEEEHRRVGFSYAKPF</sequence>
<protein>
    <submittedName>
        <fullName evidence="1">Uncharacterized protein</fullName>
    </submittedName>
</protein>
<dbReference type="PANTHER" id="PTHR21847">
    <property type="entry name" value="EF-HAND CALCIUM-BINDING DOMAIN-CONTAINING PROTEIN 10"/>
    <property type="match status" value="1"/>
</dbReference>
<accession>A0A8J8NE67</accession>
<dbReference type="AlphaFoldDB" id="A0A8J8NE67"/>
<proteinExistence type="predicted"/>
<dbReference type="SUPFAM" id="SSF47391">
    <property type="entry name" value="Dimerization-anchoring domain of cAMP-dependent PK regulatory subunit"/>
    <property type="match status" value="1"/>
</dbReference>
<dbReference type="CDD" id="cd22961">
    <property type="entry name" value="DD_TEX55-like"/>
    <property type="match status" value="1"/>
</dbReference>
<name>A0A8J8NE67_HALGN</name>
<dbReference type="PANTHER" id="PTHR21847:SF1">
    <property type="entry name" value="EF-HAND CALCIUM-BINDING DOMAIN-CONTAINING PROTEIN 10"/>
    <property type="match status" value="1"/>
</dbReference>
<gene>
    <name evidence="1" type="ORF">FGO68_gene1928</name>
</gene>
<organism evidence="1 2">
    <name type="scientific">Halteria grandinella</name>
    <dbReference type="NCBI Taxonomy" id="5974"/>
    <lineage>
        <taxon>Eukaryota</taxon>
        <taxon>Sar</taxon>
        <taxon>Alveolata</taxon>
        <taxon>Ciliophora</taxon>
        <taxon>Intramacronucleata</taxon>
        <taxon>Spirotrichea</taxon>
        <taxon>Stichotrichia</taxon>
        <taxon>Sporadotrichida</taxon>
        <taxon>Halteriidae</taxon>
        <taxon>Halteria</taxon>
    </lineage>
</organism>
<dbReference type="EMBL" id="RRYP01019661">
    <property type="protein sequence ID" value="TNV73168.1"/>
    <property type="molecule type" value="Genomic_DNA"/>
</dbReference>
<reference evidence="1" key="1">
    <citation type="submission" date="2019-06" db="EMBL/GenBank/DDBJ databases">
        <authorList>
            <person name="Zheng W."/>
        </authorList>
    </citation>
    <scope>NUCLEOTIDE SEQUENCE</scope>
    <source>
        <strain evidence="1">QDHG01</strain>
    </source>
</reference>
<dbReference type="OrthoDB" id="312309at2759"/>
<keyword evidence="2" id="KW-1185">Reference proteome</keyword>
<dbReference type="InterPro" id="IPR039879">
    <property type="entry name" value="EFC10"/>
</dbReference>